<dbReference type="EMBL" id="CM055106">
    <property type="protein sequence ID" value="KAJ7528907.1"/>
    <property type="molecule type" value="Genomic_DNA"/>
</dbReference>
<proteinExistence type="predicted"/>
<sequence length="91" mass="10388">MVRFREEGDVHRLRRPRIKVVPVKAIRSESNLALDEAEEELSREVDKNWYLDSGATCHITYYMKSFSSYQGVTLPIRLIVGDGDSLMSPGT</sequence>
<gene>
    <name evidence="1" type="ORF">O6H91_15G025400</name>
</gene>
<reference evidence="2" key="1">
    <citation type="journal article" date="2024" name="Proc. Natl. Acad. Sci. U.S.A.">
        <title>Extraordinary preservation of gene collinearity over three hundred million years revealed in homosporous lycophytes.</title>
        <authorList>
            <person name="Li C."/>
            <person name="Wickell D."/>
            <person name="Kuo L.Y."/>
            <person name="Chen X."/>
            <person name="Nie B."/>
            <person name="Liao X."/>
            <person name="Peng D."/>
            <person name="Ji J."/>
            <person name="Jenkins J."/>
            <person name="Williams M."/>
            <person name="Shu S."/>
            <person name="Plott C."/>
            <person name="Barry K."/>
            <person name="Rajasekar S."/>
            <person name="Grimwood J."/>
            <person name="Han X."/>
            <person name="Sun S."/>
            <person name="Hou Z."/>
            <person name="He W."/>
            <person name="Dai G."/>
            <person name="Sun C."/>
            <person name="Schmutz J."/>
            <person name="Leebens-Mack J.H."/>
            <person name="Li F.W."/>
            <person name="Wang L."/>
        </authorList>
    </citation>
    <scope>NUCLEOTIDE SEQUENCE [LARGE SCALE GENOMIC DNA]</scope>
    <source>
        <strain evidence="2">cv. PW_Plant_1</strain>
    </source>
</reference>
<dbReference type="Proteomes" id="UP001162992">
    <property type="component" value="Chromosome 15"/>
</dbReference>
<evidence type="ECO:0000313" key="1">
    <source>
        <dbReference type="EMBL" id="KAJ7528907.1"/>
    </source>
</evidence>
<accession>A0ACC2BGS4</accession>
<keyword evidence="2" id="KW-1185">Reference proteome</keyword>
<evidence type="ECO:0000313" key="2">
    <source>
        <dbReference type="Proteomes" id="UP001162992"/>
    </source>
</evidence>
<name>A0ACC2BGS4_DIPCM</name>
<protein>
    <submittedName>
        <fullName evidence="1">Uncharacterized protein</fullName>
    </submittedName>
</protein>
<comment type="caution">
    <text evidence="1">The sequence shown here is derived from an EMBL/GenBank/DDBJ whole genome shotgun (WGS) entry which is preliminary data.</text>
</comment>
<organism evidence="1 2">
    <name type="scientific">Diphasiastrum complanatum</name>
    <name type="common">Issler's clubmoss</name>
    <name type="synonym">Lycopodium complanatum</name>
    <dbReference type="NCBI Taxonomy" id="34168"/>
    <lineage>
        <taxon>Eukaryota</taxon>
        <taxon>Viridiplantae</taxon>
        <taxon>Streptophyta</taxon>
        <taxon>Embryophyta</taxon>
        <taxon>Tracheophyta</taxon>
        <taxon>Lycopodiopsida</taxon>
        <taxon>Lycopodiales</taxon>
        <taxon>Lycopodiaceae</taxon>
        <taxon>Lycopodioideae</taxon>
        <taxon>Diphasiastrum</taxon>
    </lineage>
</organism>